<feature type="compositionally biased region" description="Polar residues" evidence="2">
    <location>
        <begin position="821"/>
        <end position="830"/>
    </location>
</feature>
<evidence type="ECO:0000313" key="3">
    <source>
        <dbReference type="EMBL" id="PTB69651.1"/>
    </source>
</evidence>
<evidence type="ECO:0000256" key="2">
    <source>
        <dbReference type="SAM" id="MobiDB-lite"/>
    </source>
</evidence>
<evidence type="ECO:0000313" key="4">
    <source>
        <dbReference type="Proteomes" id="UP000241546"/>
    </source>
</evidence>
<dbReference type="Gene3D" id="3.10.20.90">
    <property type="entry name" value="Phosphatidylinositol 3-kinase Catalytic Subunit, Chain A, domain 1"/>
    <property type="match status" value="1"/>
</dbReference>
<feature type="compositionally biased region" description="Polar residues" evidence="2">
    <location>
        <begin position="246"/>
        <end position="262"/>
    </location>
</feature>
<feature type="compositionally biased region" description="Pro residues" evidence="2">
    <location>
        <begin position="804"/>
        <end position="813"/>
    </location>
</feature>
<dbReference type="PANTHER" id="PTHR38700">
    <property type="entry name" value="YALI0E22418P"/>
    <property type="match status" value="1"/>
</dbReference>
<feature type="region of interest" description="Disordered" evidence="2">
    <location>
        <begin position="684"/>
        <end position="908"/>
    </location>
</feature>
<dbReference type="EMBL" id="KZ680208">
    <property type="protein sequence ID" value="PTB69651.1"/>
    <property type="molecule type" value="Genomic_DNA"/>
</dbReference>
<gene>
    <name evidence="3" type="ORF">BBK36DRAFT_1187931</name>
</gene>
<dbReference type="OrthoDB" id="43122at2759"/>
<feature type="compositionally biased region" description="Low complexity" evidence="2">
    <location>
        <begin position="684"/>
        <end position="695"/>
    </location>
</feature>
<dbReference type="Gene3D" id="2.30.29.30">
    <property type="entry name" value="Pleckstrin-homology domain (PH domain)/Phosphotyrosine-binding domain (PTB)"/>
    <property type="match status" value="1"/>
</dbReference>
<organism evidence="3 4">
    <name type="scientific">Trichoderma citrinoviride</name>
    <dbReference type="NCBI Taxonomy" id="58853"/>
    <lineage>
        <taxon>Eukaryota</taxon>
        <taxon>Fungi</taxon>
        <taxon>Dikarya</taxon>
        <taxon>Ascomycota</taxon>
        <taxon>Pezizomycotina</taxon>
        <taxon>Sordariomycetes</taxon>
        <taxon>Hypocreomycetidae</taxon>
        <taxon>Hypocreales</taxon>
        <taxon>Hypocreaceae</taxon>
        <taxon>Trichoderma</taxon>
    </lineage>
</organism>
<feature type="region of interest" description="Disordered" evidence="2">
    <location>
        <begin position="1"/>
        <end position="131"/>
    </location>
</feature>
<dbReference type="InterPro" id="IPR011993">
    <property type="entry name" value="PH-like_dom_sf"/>
</dbReference>
<feature type="compositionally biased region" description="Polar residues" evidence="2">
    <location>
        <begin position="43"/>
        <end position="55"/>
    </location>
</feature>
<dbReference type="InterPro" id="IPR029071">
    <property type="entry name" value="Ubiquitin-like_domsf"/>
</dbReference>
<protein>
    <recommendedName>
        <fullName evidence="5">PH domain-containing protein</fullName>
    </recommendedName>
</protein>
<feature type="compositionally biased region" description="Basic and acidic residues" evidence="2">
    <location>
        <begin position="882"/>
        <end position="900"/>
    </location>
</feature>
<accession>A0A2T4BK61</accession>
<dbReference type="Proteomes" id="UP000241546">
    <property type="component" value="Unassembled WGS sequence"/>
</dbReference>
<proteinExistence type="predicted"/>
<dbReference type="SUPFAM" id="SSF54236">
    <property type="entry name" value="Ubiquitin-like"/>
    <property type="match status" value="1"/>
</dbReference>
<dbReference type="GeneID" id="36604673"/>
<dbReference type="PANTHER" id="PTHR38700:SF1">
    <property type="entry name" value="PH DOMAIN-CONTAINING PROTEIN"/>
    <property type="match status" value="1"/>
</dbReference>
<feature type="compositionally biased region" description="Pro residues" evidence="2">
    <location>
        <begin position="9"/>
        <end position="20"/>
    </location>
</feature>
<dbReference type="AlphaFoldDB" id="A0A2T4BK61"/>
<keyword evidence="4" id="KW-1185">Reference proteome</keyword>
<evidence type="ECO:0000256" key="1">
    <source>
        <dbReference type="SAM" id="Coils"/>
    </source>
</evidence>
<keyword evidence="1" id="KW-0175">Coiled coil</keyword>
<evidence type="ECO:0008006" key="5">
    <source>
        <dbReference type="Google" id="ProtNLM"/>
    </source>
</evidence>
<reference evidence="4" key="1">
    <citation type="submission" date="2016-07" db="EMBL/GenBank/DDBJ databases">
        <title>Multiple horizontal gene transfer events from other fungi enriched the ability of initially mycotrophic Trichoderma (Ascomycota) to feed on dead plant biomass.</title>
        <authorList>
            <consortium name="DOE Joint Genome Institute"/>
            <person name="Atanasova L."/>
            <person name="Chenthamara K."/>
            <person name="Zhang J."/>
            <person name="Grujic M."/>
            <person name="Henrissat B."/>
            <person name="Kuo A."/>
            <person name="Aerts A."/>
            <person name="Salamov A."/>
            <person name="Lipzen A."/>
            <person name="Labutti K."/>
            <person name="Barry K."/>
            <person name="Miao Y."/>
            <person name="Rahimi M.J."/>
            <person name="Shen Q."/>
            <person name="Grigoriev I.V."/>
            <person name="Kubicek C.P."/>
            <person name="Druzhinina I.S."/>
        </authorList>
    </citation>
    <scope>NUCLEOTIDE SEQUENCE [LARGE SCALE GENOMIC DNA]</scope>
    <source>
        <strain evidence="4">TUCIM 6016</strain>
    </source>
</reference>
<sequence>MAAADEVPAGPPGPELQPPKTPRRTFGGKSISRFNLFRDPDAPQSSPGSKSVNLSQAAQASDQQEEQAQAQAQAQAQEQIQLQPPAPIPNFVLSANHKNDSSPSLLERRFFGGDLKPPPSPSARSFVSEPGSPLGSLWQSLAAQLDLELDEARRKKAEALQSCQEEDAARCADDVARLEAERELVIDEQRKFDLARLQAQPPSTPSSTKPKRVLEKLNLFSRSSRKPSSSNLGQPPLTPLPPATPNSIAPSVFTPTPSISRRSSLDDSPPLNPSQRMSFIQPHPDGDAPISAINGGERVSARLLAPLFLCDSTQLLTPLSPDPLQRVTVRCMSSTLKLDVTTDTTPEDILIAAAAQTQHDIDVETSVVIECYESLNLERRMRRYEHVRDTMNSWDRDQDNSLLVVPCDTPGDDDSLELSAVPQTDEPAPGFTIQLYHSPRPGKWSKRFVTLLNTGQMFASKRADAQVGDKDSTSLCHLSDFDIYKPRESEVKRHLKPPKKLCYAIKSQQKTVVFPNGENFVHFFCTDDAATAHKFFSHVHAWRSWYIVNKITHSRPVEVSPPLNLIDIGPIQRIPDKSPRVSSGLTISTGTFIDEADFTKAIEESTRKLALEAELNKNKPRRRKESGASASPSTKGDKATFSPTGLLGEAYEKRKEEAAAAGEAAADGTTVAKIEGPFTEGPSLLNSLGLSSPKSPEQPPVKSWFPSAAEHSARNRSASISKRPVTADPSAHSDHGKGQGPLLSFANNNFPEPPRAREGPRHGPGSRHGHGLRPPPGSPLVSFATGGQQAPPMSPGGRHRAPPAGGPLPPPGAPSSRNRSHSIASANSGASRRFPISAEDVPLASSQNRQPGSRSSRMPPPSPRDGSSRGHDHRRPGPLLQERQERPKERPRERPQERRPGPLVNSAR</sequence>
<feature type="region of interest" description="Disordered" evidence="2">
    <location>
        <begin position="613"/>
        <end position="644"/>
    </location>
</feature>
<feature type="coiled-coil region" evidence="1">
    <location>
        <begin position="142"/>
        <end position="169"/>
    </location>
</feature>
<name>A0A2T4BK61_9HYPO</name>
<dbReference type="RefSeq" id="XP_024752971.1">
    <property type="nucleotide sequence ID" value="XM_024896555.1"/>
</dbReference>
<feature type="compositionally biased region" description="Low complexity" evidence="2">
    <location>
        <begin position="56"/>
        <end position="83"/>
    </location>
</feature>
<feature type="region of interest" description="Disordered" evidence="2">
    <location>
        <begin position="222"/>
        <end position="292"/>
    </location>
</feature>